<dbReference type="RefSeq" id="WP_150642881.1">
    <property type="nucleotide sequence ID" value="NZ_CABVHQ010000026.1"/>
</dbReference>
<dbReference type="InterPro" id="IPR000182">
    <property type="entry name" value="GNAT_dom"/>
</dbReference>
<evidence type="ECO:0000259" key="3">
    <source>
        <dbReference type="PROSITE" id="PS51186"/>
    </source>
</evidence>
<dbReference type="Proteomes" id="UP000337909">
    <property type="component" value="Unassembled WGS sequence"/>
</dbReference>
<name>A0A5E7CIK9_PSEFL</name>
<dbReference type="PROSITE" id="PS51186">
    <property type="entry name" value="GNAT"/>
    <property type="match status" value="1"/>
</dbReference>
<gene>
    <name evidence="4" type="ORF">PS691_02916</name>
</gene>
<organism evidence="4 5">
    <name type="scientific">Pseudomonas fluorescens</name>
    <dbReference type="NCBI Taxonomy" id="294"/>
    <lineage>
        <taxon>Bacteria</taxon>
        <taxon>Pseudomonadati</taxon>
        <taxon>Pseudomonadota</taxon>
        <taxon>Gammaproteobacteria</taxon>
        <taxon>Pseudomonadales</taxon>
        <taxon>Pseudomonadaceae</taxon>
        <taxon>Pseudomonas</taxon>
    </lineage>
</organism>
<evidence type="ECO:0000256" key="1">
    <source>
        <dbReference type="ARBA" id="ARBA00022679"/>
    </source>
</evidence>
<keyword evidence="1" id="KW-0808">Transferase</keyword>
<dbReference type="Gene3D" id="3.40.630.30">
    <property type="match status" value="1"/>
</dbReference>
<dbReference type="InterPro" id="IPR050832">
    <property type="entry name" value="Bact_Acetyltransf"/>
</dbReference>
<proteinExistence type="predicted"/>
<dbReference type="OrthoDB" id="6871659at2"/>
<dbReference type="InterPro" id="IPR016181">
    <property type="entry name" value="Acyl_CoA_acyltransferase"/>
</dbReference>
<reference evidence="4 5" key="1">
    <citation type="submission" date="2019-09" db="EMBL/GenBank/DDBJ databases">
        <authorList>
            <person name="Chandra G."/>
            <person name="Truman W A."/>
        </authorList>
    </citation>
    <scope>NUCLEOTIDE SEQUENCE [LARGE SCALE GENOMIC DNA]</scope>
    <source>
        <strain evidence="4">PS691</strain>
    </source>
</reference>
<dbReference type="PANTHER" id="PTHR43877">
    <property type="entry name" value="AMINOALKYLPHOSPHONATE N-ACETYLTRANSFERASE-RELATED-RELATED"/>
    <property type="match status" value="1"/>
</dbReference>
<protein>
    <recommendedName>
        <fullName evidence="3">N-acetyltransferase domain-containing protein</fullName>
    </recommendedName>
</protein>
<accession>A0A5E7CIK9</accession>
<feature type="domain" description="N-acetyltransferase" evidence="3">
    <location>
        <begin position="3"/>
        <end position="143"/>
    </location>
</feature>
<keyword evidence="2" id="KW-0012">Acyltransferase</keyword>
<dbReference type="Pfam" id="PF00583">
    <property type="entry name" value="Acetyltransf_1"/>
    <property type="match status" value="1"/>
</dbReference>
<evidence type="ECO:0000256" key="2">
    <source>
        <dbReference type="ARBA" id="ARBA00023315"/>
    </source>
</evidence>
<dbReference type="AlphaFoldDB" id="A0A5E7CIK9"/>
<evidence type="ECO:0000313" key="4">
    <source>
        <dbReference type="EMBL" id="VVO04809.1"/>
    </source>
</evidence>
<sequence length="146" mass="17046">MDFELRPASSADLRFARELTHETMRRYYIRYDLRWHDEAFDVAWAGRQNWLICRGESVLGFLSLSRDEQALYIRELHVIEASRGQGAGSWAIEQTFSMASHERRPALRLTVFKGNPAQQLYERMGLLVVGDDDCFLQMERLCCVEP</sequence>
<dbReference type="EMBL" id="CABVHQ010000026">
    <property type="protein sequence ID" value="VVO04809.1"/>
    <property type="molecule type" value="Genomic_DNA"/>
</dbReference>
<evidence type="ECO:0000313" key="5">
    <source>
        <dbReference type="Proteomes" id="UP000337909"/>
    </source>
</evidence>
<dbReference type="SUPFAM" id="SSF55729">
    <property type="entry name" value="Acyl-CoA N-acyltransferases (Nat)"/>
    <property type="match status" value="1"/>
</dbReference>
<dbReference type="CDD" id="cd04301">
    <property type="entry name" value="NAT_SF"/>
    <property type="match status" value="1"/>
</dbReference>
<dbReference type="GO" id="GO:0016747">
    <property type="term" value="F:acyltransferase activity, transferring groups other than amino-acyl groups"/>
    <property type="evidence" value="ECO:0007669"/>
    <property type="project" value="InterPro"/>
</dbReference>